<evidence type="ECO:0000313" key="1">
    <source>
        <dbReference type="EMBL" id="KNC70871.1"/>
    </source>
</evidence>
<evidence type="ECO:0000313" key="2">
    <source>
        <dbReference type="Proteomes" id="UP000054560"/>
    </source>
</evidence>
<feature type="non-terminal residue" evidence="1">
    <location>
        <position position="49"/>
    </location>
</feature>
<organism evidence="1 2">
    <name type="scientific">Sphaeroforma arctica JP610</name>
    <dbReference type="NCBI Taxonomy" id="667725"/>
    <lineage>
        <taxon>Eukaryota</taxon>
        <taxon>Ichthyosporea</taxon>
        <taxon>Ichthyophonida</taxon>
        <taxon>Sphaeroforma</taxon>
    </lineage>
</organism>
<dbReference type="Proteomes" id="UP000054560">
    <property type="component" value="Unassembled WGS sequence"/>
</dbReference>
<feature type="non-terminal residue" evidence="1">
    <location>
        <position position="1"/>
    </location>
</feature>
<keyword evidence="2" id="KW-1185">Reference proteome</keyword>
<gene>
    <name evidence="1" type="ORF">SARC_16599</name>
</gene>
<accession>A0A0L0F2M7</accession>
<dbReference type="OrthoDB" id="10265409at2759"/>
<reference evidence="1 2" key="1">
    <citation type="submission" date="2011-02" db="EMBL/GenBank/DDBJ databases">
        <title>The Genome Sequence of Sphaeroforma arctica JP610.</title>
        <authorList>
            <consortium name="The Broad Institute Genome Sequencing Platform"/>
            <person name="Russ C."/>
            <person name="Cuomo C."/>
            <person name="Young S.K."/>
            <person name="Zeng Q."/>
            <person name="Gargeya S."/>
            <person name="Alvarado L."/>
            <person name="Berlin A."/>
            <person name="Chapman S.B."/>
            <person name="Chen Z."/>
            <person name="Freedman E."/>
            <person name="Gellesch M."/>
            <person name="Goldberg J."/>
            <person name="Griggs A."/>
            <person name="Gujja S."/>
            <person name="Heilman E."/>
            <person name="Heiman D."/>
            <person name="Howarth C."/>
            <person name="Mehta T."/>
            <person name="Neiman D."/>
            <person name="Pearson M."/>
            <person name="Roberts A."/>
            <person name="Saif S."/>
            <person name="Shea T."/>
            <person name="Shenoy N."/>
            <person name="Sisk P."/>
            <person name="Stolte C."/>
            <person name="Sykes S."/>
            <person name="White J."/>
            <person name="Yandava C."/>
            <person name="Burger G."/>
            <person name="Gray M.W."/>
            <person name="Holland P.W.H."/>
            <person name="King N."/>
            <person name="Lang F.B.F."/>
            <person name="Roger A.J."/>
            <person name="Ruiz-Trillo I."/>
            <person name="Haas B."/>
            <person name="Nusbaum C."/>
            <person name="Birren B."/>
        </authorList>
    </citation>
    <scope>NUCLEOTIDE SEQUENCE [LARGE SCALE GENOMIC DNA]</scope>
    <source>
        <strain evidence="1 2">JP610</strain>
    </source>
</reference>
<protein>
    <submittedName>
        <fullName evidence="1">Uncharacterized protein</fullName>
    </submittedName>
</protein>
<dbReference type="AlphaFoldDB" id="A0A0L0F2M7"/>
<dbReference type="EMBL" id="KQ250060">
    <property type="protein sequence ID" value="KNC70871.1"/>
    <property type="molecule type" value="Genomic_DNA"/>
</dbReference>
<proteinExistence type="predicted"/>
<dbReference type="RefSeq" id="XP_014144773.1">
    <property type="nucleotide sequence ID" value="XM_014289298.1"/>
</dbReference>
<name>A0A0L0F2M7_9EUKA</name>
<dbReference type="GeneID" id="25917103"/>
<sequence length="49" mass="5169">EEKKSIAFLSFPDSNSAIGDTMFCFRTPTIPTLSGRHQLAAGAAVNRGG</sequence>